<dbReference type="Gene3D" id="1.10.10.60">
    <property type="entry name" value="Homeodomain-like"/>
    <property type="match status" value="1"/>
</dbReference>
<dbReference type="InterPro" id="IPR009057">
    <property type="entry name" value="Homeodomain-like_sf"/>
</dbReference>
<feature type="region of interest" description="Disordered" evidence="5">
    <location>
        <begin position="1"/>
        <end position="53"/>
    </location>
</feature>
<accession>A0AAW1WKW9</accession>
<keyword evidence="3" id="KW-0804">Transcription</keyword>
<dbReference type="Proteomes" id="UP001457282">
    <property type="component" value="Unassembled WGS sequence"/>
</dbReference>
<evidence type="ECO:0000256" key="5">
    <source>
        <dbReference type="SAM" id="MobiDB-lite"/>
    </source>
</evidence>
<sequence>MVGYDEEQDFQGPQTPTIDRGVVEGEEEEDEEEEEEENSNDSTSQIEPAAPFLVSGSNLKTRLRWTPRLHASFVDAINQLGGPHRATPKSIMRIMDVKGITLFHLKSHLQKYRLGRYGVKEWREGTSYKAEATVSQVSKGQEGTSTPSLSLLQPHENEICELNEHTKAQKEVQEKLCLQNEAEKHLQLRQNAERRYLSLALDNACENLAHQFLGGLAEDFAGVFGQNESGLETMGSIPHQLSFAHQLGRFQPPREAYLATQDHLVSDGHSGNLFVEDFHICAEDQLGRNQPKIEAYFAAEDNLISDGHSGNSSVEDFSTLSADVTKEVKSLDDDPAEAYLILDTTEIESENLKS</sequence>
<keyword evidence="4" id="KW-0539">Nucleus</keyword>
<dbReference type="NCBIfam" id="TIGR01557">
    <property type="entry name" value="myb_SHAQKYF"/>
    <property type="match status" value="1"/>
</dbReference>
<dbReference type="GO" id="GO:0003700">
    <property type="term" value="F:DNA-binding transcription factor activity"/>
    <property type="evidence" value="ECO:0007669"/>
    <property type="project" value="InterPro"/>
</dbReference>
<keyword evidence="2" id="KW-0805">Transcription regulation</keyword>
<organism evidence="6 7">
    <name type="scientific">Rubus argutus</name>
    <name type="common">Southern blackberry</name>
    <dbReference type="NCBI Taxonomy" id="59490"/>
    <lineage>
        <taxon>Eukaryota</taxon>
        <taxon>Viridiplantae</taxon>
        <taxon>Streptophyta</taxon>
        <taxon>Embryophyta</taxon>
        <taxon>Tracheophyta</taxon>
        <taxon>Spermatophyta</taxon>
        <taxon>Magnoliopsida</taxon>
        <taxon>eudicotyledons</taxon>
        <taxon>Gunneridae</taxon>
        <taxon>Pentapetalae</taxon>
        <taxon>rosids</taxon>
        <taxon>fabids</taxon>
        <taxon>Rosales</taxon>
        <taxon>Rosaceae</taxon>
        <taxon>Rosoideae</taxon>
        <taxon>Rosoideae incertae sedis</taxon>
        <taxon>Rubus</taxon>
    </lineage>
</organism>
<protein>
    <recommendedName>
        <fullName evidence="8">HTH myb-type domain-containing protein</fullName>
    </recommendedName>
</protein>
<dbReference type="FunFam" id="1.10.10.60:FF:000002">
    <property type="entry name" value="Myb family transcription factor"/>
    <property type="match status" value="1"/>
</dbReference>
<gene>
    <name evidence="6" type="ORF">M0R45_032663</name>
</gene>
<comment type="subcellular location">
    <subcellularLocation>
        <location evidence="1">Nucleus</location>
    </subcellularLocation>
</comment>
<keyword evidence="7" id="KW-1185">Reference proteome</keyword>
<evidence type="ECO:0008006" key="8">
    <source>
        <dbReference type="Google" id="ProtNLM"/>
    </source>
</evidence>
<comment type="caution">
    <text evidence="6">The sequence shown here is derived from an EMBL/GenBank/DDBJ whole genome shotgun (WGS) entry which is preliminary data.</text>
</comment>
<dbReference type="EMBL" id="JBEDUW010000006">
    <property type="protein sequence ID" value="KAK9924283.1"/>
    <property type="molecule type" value="Genomic_DNA"/>
</dbReference>
<dbReference type="InterPro" id="IPR046955">
    <property type="entry name" value="PHR1-like"/>
</dbReference>
<dbReference type="GO" id="GO:0005634">
    <property type="term" value="C:nucleus"/>
    <property type="evidence" value="ECO:0007669"/>
    <property type="project" value="UniProtKB-SubCell"/>
</dbReference>
<evidence type="ECO:0000313" key="7">
    <source>
        <dbReference type="Proteomes" id="UP001457282"/>
    </source>
</evidence>
<dbReference type="PANTHER" id="PTHR31499:SF49">
    <property type="entry name" value="PROTEIN PHOSPHATE STARVATION RESPONSE 1-LIKE ISOFORM X1"/>
    <property type="match status" value="1"/>
</dbReference>
<evidence type="ECO:0000256" key="4">
    <source>
        <dbReference type="ARBA" id="ARBA00023242"/>
    </source>
</evidence>
<proteinExistence type="predicted"/>
<evidence type="ECO:0000313" key="6">
    <source>
        <dbReference type="EMBL" id="KAK9924283.1"/>
    </source>
</evidence>
<dbReference type="InterPro" id="IPR006447">
    <property type="entry name" value="Myb_dom_plants"/>
</dbReference>
<evidence type="ECO:0000256" key="3">
    <source>
        <dbReference type="ARBA" id="ARBA00023163"/>
    </source>
</evidence>
<evidence type="ECO:0000256" key="2">
    <source>
        <dbReference type="ARBA" id="ARBA00023015"/>
    </source>
</evidence>
<dbReference type="SUPFAM" id="SSF46689">
    <property type="entry name" value="Homeodomain-like"/>
    <property type="match status" value="1"/>
</dbReference>
<dbReference type="PANTHER" id="PTHR31499">
    <property type="entry name" value="MYB FAMILY TRANSCRIPTION FACTOR PHL11"/>
    <property type="match status" value="1"/>
</dbReference>
<dbReference type="AlphaFoldDB" id="A0AAW1WKW9"/>
<dbReference type="GO" id="GO:0003677">
    <property type="term" value="F:DNA binding"/>
    <property type="evidence" value="ECO:0007669"/>
    <property type="project" value="InterPro"/>
</dbReference>
<feature type="compositionally biased region" description="Acidic residues" evidence="5">
    <location>
        <begin position="24"/>
        <end position="39"/>
    </location>
</feature>
<reference evidence="6 7" key="1">
    <citation type="journal article" date="2023" name="G3 (Bethesda)">
        <title>A chromosome-length genome assembly and annotation of blackberry (Rubus argutus, cv. 'Hillquist').</title>
        <authorList>
            <person name="Bruna T."/>
            <person name="Aryal R."/>
            <person name="Dudchenko O."/>
            <person name="Sargent D.J."/>
            <person name="Mead D."/>
            <person name="Buti M."/>
            <person name="Cavallini A."/>
            <person name="Hytonen T."/>
            <person name="Andres J."/>
            <person name="Pham M."/>
            <person name="Weisz D."/>
            <person name="Mascagni F."/>
            <person name="Usai G."/>
            <person name="Natali L."/>
            <person name="Bassil N."/>
            <person name="Fernandez G.E."/>
            <person name="Lomsadze A."/>
            <person name="Armour M."/>
            <person name="Olukolu B."/>
            <person name="Poorten T."/>
            <person name="Britton C."/>
            <person name="Davik J."/>
            <person name="Ashrafi H."/>
            <person name="Aiden E.L."/>
            <person name="Borodovsky M."/>
            <person name="Worthington M."/>
        </authorList>
    </citation>
    <scope>NUCLEOTIDE SEQUENCE [LARGE SCALE GENOMIC DNA]</scope>
    <source>
        <strain evidence="6">PI 553951</strain>
    </source>
</reference>
<name>A0AAW1WKW9_RUBAR</name>
<evidence type="ECO:0000256" key="1">
    <source>
        <dbReference type="ARBA" id="ARBA00004123"/>
    </source>
</evidence>